<sequence length="543" mass="61967">MGWAFVFKKILNSSFSVGLFNAIAFLSITIFYGFFSAAPAWLAASLLASGFSIFLIALLGKLSQKPFDKEDALSIACFLLLAVISFAITLGLKFRSIDDFSYWGVISKYLFVFNRLPTSDNYIHANFLSYVPGMAGFHYLLFRLANQYSQHLGYFAQSLIFIAALLIVFEPKRLLRSILYLCIFEIVFSFSYGSVFARMEVDAYVAAYLFAICWLIYKKEATKEVFLPIVFLSLMKEIGLFFAFLAISLLLVRKKSRKTVVIAVAATLAVLGNKLLWQHYIQAQHFHSFAPQLSLHSASLVFNPFNSYYQPAQWLYLKAILLANFDYLLKLPYLAIYIILFGLAYRLSQDVNSKKNIRNLMAVFTLFAAIYLLMLFALEAIAFDLGHSTIEVLSFHRYFNMLCLPWLCMLIFLTLDSVPEDTFQRRGKALSVISLGLSLLFLIAGRIEREHRFYHPHQLYELKEIINNEIAQATKPLWTLCLVNPPKPEFQLLMPLKYFFMPNPIVATATEKATDCDFVLAWPDPSHAGEVRFLSQLSSPKSH</sequence>
<keyword evidence="1" id="KW-0472">Membrane</keyword>
<keyword evidence="1" id="KW-0812">Transmembrane</keyword>
<accession>A0A0W0VCB8</accession>
<feature type="transmembrane region" description="Helical" evidence="1">
    <location>
        <begin position="331"/>
        <end position="348"/>
    </location>
</feature>
<keyword evidence="3" id="KW-1185">Reference proteome</keyword>
<dbReference type="EMBL" id="LNYJ01000011">
    <property type="protein sequence ID" value="KTD17788.1"/>
    <property type="molecule type" value="Genomic_DNA"/>
</dbReference>
<dbReference type="RefSeq" id="WP_058471511.1">
    <property type="nucleotide sequence ID" value="NZ_RDQQ01000002.1"/>
</dbReference>
<feature type="transmembrane region" description="Helical" evidence="1">
    <location>
        <begin position="395"/>
        <end position="415"/>
    </location>
</feature>
<feature type="transmembrane region" description="Helical" evidence="1">
    <location>
        <begin position="229"/>
        <end position="252"/>
    </location>
</feature>
<feature type="transmembrane region" description="Helical" evidence="1">
    <location>
        <begin position="122"/>
        <end position="140"/>
    </location>
</feature>
<evidence type="ECO:0000256" key="1">
    <source>
        <dbReference type="SAM" id="Phobius"/>
    </source>
</evidence>
<organism evidence="2 3">
    <name type="scientific">Legionella jordanis</name>
    <dbReference type="NCBI Taxonomy" id="456"/>
    <lineage>
        <taxon>Bacteria</taxon>
        <taxon>Pseudomonadati</taxon>
        <taxon>Pseudomonadota</taxon>
        <taxon>Gammaproteobacteria</taxon>
        <taxon>Legionellales</taxon>
        <taxon>Legionellaceae</taxon>
        <taxon>Legionella</taxon>
    </lineage>
</organism>
<keyword evidence="1" id="KW-1133">Transmembrane helix</keyword>
<feature type="transmembrane region" description="Helical" evidence="1">
    <location>
        <begin position="427"/>
        <end position="447"/>
    </location>
</feature>
<feature type="transmembrane region" description="Helical" evidence="1">
    <location>
        <begin position="152"/>
        <end position="169"/>
    </location>
</feature>
<evidence type="ECO:0008006" key="4">
    <source>
        <dbReference type="Google" id="ProtNLM"/>
    </source>
</evidence>
<feature type="transmembrane region" description="Helical" evidence="1">
    <location>
        <begin position="12"/>
        <end position="35"/>
    </location>
</feature>
<evidence type="ECO:0000313" key="3">
    <source>
        <dbReference type="Proteomes" id="UP000055035"/>
    </source>
</evidence>
<gene>
    <name evidence="2" type="ORF">Ljor_2094</name>
</gene>
<dbReference type="AlphaFoldDB" id="A0A0W0VCB8"/>
<reference evidence="2 3" key="1">
    <citation type="submission" date="2015-11" db="EMBL/GenBank/DDBJ databases">
        <title>Genomic analysis of 38 Legionella species identifies large and diverse effector repertoires.</title>
        <authorList>
            <person name="Burstein D."/>
            <person name="Amaro F."/>
            <person name="Zusman T."/>
            <person name="Lifshitz Z."/>
            <person name="Cohen O."/>
            <person name="Gilbert J.A."/>
            <person name="Pupko T."/>
            <person name="Shuman H.A."/>
            <person name="Segal G."/>
        </authorList>
    </citation>
    <scope>NUCLEOTIDE SEQUENCE [LARGE SCALE GENOMIC DNA]</scope>
    <source>
        <strain evidence="2 3">BL-540</strain>
    </source>
</reference>
<dbReference type="Proteomes" id="UP000055035">
    <property type="component" value="Unassembled WGS sequence"/>
</dbReference>
<feature type="transmembrane region" description="Helical" evidence="1">
    <location>
        <begin position="360"/>
        <end position="383"/>
    </location>
</feature>
<feature type="transmembrane region" description="Helical" evidence="1">
    <location>
        <begin position="41"/>
        <end position="60"/>
    </location>
</feature>
<proteinExistence type="predicted"/>
<dbReference type="PATRIC" id="fig|456.5.peg.2248"/>
<feature type="transmembrane region" description="Helical" evidence="1">
    <location>
        <begin position="259"/>
        <end position="277"/>
    </location>
</feature>
<evidence type="ECO:0000313" key="2">
    <source>
        <dbReference type="EMBL" id="KTD17788.1"/>
    </source>
</evidence>
<comment type="caution">
    <text evidence="2">The sequence shown here is derived from an EMBL/GenBank/DDBJ whole genome shotgun (WGS) entry which is preliminary data.</text>
</comment>
<feature type="transmembrane region" description="Helical" evidence="1">
    <location>
        <begin position="175"/>
        <end position="194"/>
    </location>
</feature>
<feature type="transmembrane region" description="Helical" evidence="1">
    <location>
        <begin position="72"/>
        <end position="92"/>
    </location>
</feature>
<name>A0A0W0VCB8_9GAMM</name>
<protein>
    <recommendedName>
        <fullName evidence="4">Glycosyltransferase RgtA/B/C/D-like domain-containing protein</fullName>
    </recommendedName>
</protein>
<feature type="transmembrane region" description="Helical" evidence="1">
    <location>
        <begin position="201"/>
        <end position="217"/>
    </location>
</feature>